<dbReference type="GO" id="GO:0016020">
    <property type="term" value="C:membrane"/>
    <property type="evidence" value="ECO:0007669"/>
    <property type="project" value="UniProtKB-SubCell"/>
</dbReference>
<keyword evidence="3" id="KW-0813">Transport</keyword>
<keyword evidence="6 7" id="KW-0472">Membrane</keyword>
<feature type="transmembrane region" description="Helical" evidence="7">
    <location>
        <begin position="317"/>
        <end position="337"/>
    </location>
</feature>
<dbReference type="SUPFAM" id="SSF103473">
    <property type="entry name" value="MFS general substrate transporter"/>
    <property type="match status" value="1"/>
</dbReference>
<dbReference type="PANTHER" id="PTHR11360">
    <property type="entry name" value="MONOCARBOXYLATE TRANSPORTER"/>
    <property type="match status" value="1"/>
</dbReference>
<feature type="transmembrane region" description="Helical" evidence="7">
    <location>
        <begin position="111"/>
        <end position="133"/>
    </location>
</feature>
<evidence type="ECO:0000256" key="3">
    <source>
        <dbReference type="ARBA" id="ARBA00022448"/>
    </source>
</evidence>
<evidence type="ECO:0000259" key="8">
    <source>
        <dbReference type="PROSITE" id="PS50850"/>
    </source>
</evidence>
<feature type="transmembrane region" description="Helical" evidence="7">
    <location>
        <begin position="57"/>
        <end position="80"/>
    </location>
</feature>
<dbReference type="InterPro" id="IPR050327">
    <property type="entry name" value="Proton-linked_MCT"/>
</dbReference>
<keyword evidence="10" id="KW-1185">Reference proteome</keyword>
<keyword evidence="5 7" id="KW-1133">Transmembrane helix</keyword>
<evidence type="ECO:0000256" key="7">
    <source>
        <dbReference type="SAM" id="Phobius"/>
    </source>
</evidence>
<dbReference type="RefSeq" id="XP_040775629.1">
    <property type="nucleotide sequence ID" value="XM_040921534.1"/>
</dbReference>
<evidence type="ECO:0000256" key="4">
    <source>
        <dbReference type="ARBA" id="ARBA00022692"/>
    </source>
</evidence>
<protein>
    <submittedName>
        <fullName evidence="9">Monocarboxylate permease</fullName>
    </submittedName>
</protein>
<name>A0A9P4Y0Z1_CRYP1</name>
<evidence type="ECO:0000256" key="1">
    <source>
        <dbReference type="ARBA" id="ARBA00004141"/>
    </source>
</evidence>
<keyword evidence="4 7" id="KW-0812">Transmembrane</keyword>
<feature type="transmembrane region" description="Helical" evidence="7">
    <location>
        <begin position="255"/>
        <end position="274"/>
    </location>
</feature>
<evidence type="ECO:0000313" key="10">
    <source>
        <dbReference type="Proteomes" id="UP000803844"/>
    </source>
</evidence>
<gene>
    <name evidence="9" type="ORF">M406DRAFT_340227</name>
</gene>
<dbReference type="Gene3D" id="1.20.1250.20">
    <property type="entry name" value="MFS general substrate transporter like domains"/>
    <property type="match status" value="2"/>
</dbReference>
<comment type="caution">
    <text evidence="9">The sequence shown here is derived from an EMBL/GenBank/DDBJ whole genome shotgun (WGS) entry which is preliminary data.</text>
</comment>
<feature type="transmembrane region" description="Helical" evidence="7">
    <location>
        <begin position="375"/>
        <end position="397"/>
    </location>
</feature>
<feature type="transmembrane region" description="Helical" evidence="7">
    <location>
        <begin position="286"/>
        <end position="305"/>
    </location>
</feature>
<dbReference type="OrthoDB" id="5667at2759"/>
<evidence type="ECO:0000313" key="9">
    <source>
        <dbReference type="EMBL" id="KAF3764668.1"/>
    </source>
</evidence>
<dbReference type="InterPro" id="IPR036259">
    <property type="entry name" value="MFS_trans_sf"/>
</dbReference>
<dbReference type="Proteomes" id="UP000803844">
    <property type="component" value="Unassembled WGS sequence"/>
</dbReference>
<evidence type="ECO:0000256" key="5">
    <source>
        <dbReference type="ARBA" id="ARBA00022989"/>
    </source>
</evidence>
<dbReference type="GeneID" id="63838663"/>
<feature type="transmembrane region" description="Helical" evidence="7">
    <location>
        <begin position="87"/>
        <end position="105"/>
    </location>
</feature>
<reference evidence="9" key="1">
    <citation type="journal article" date="2020" name="Phytopathology">
        <title>Genome sequence of the chestnut blight fungus Cryphonectria parasitica EP155: A fundamental resource for an archetypical invasive plant pathogen.</title>
        <authorList>
            <person name="Crouch J.A."/>
            <person name="Dawe A."/>
            <person name="Aerts A."/>
            <person name="Barry K."/>
            <person name="Churchill A.C.L."/>
            <person name="Grimwood J."/>
            <person name="Hillman B."/>
            <person name="Milgroom M.G."/>
            <person name="Pangilinan J."/>
            <person name="Smith M."/>
            <person name="Salamov A."/>
            <person name="Schmutz J."/>
            <person name="Yadav J."/>
            <person name="Grigoriev I.V."/>
            <person name="Nuss D."/>
        </authorList>
    </citation>
    <scope>NUCLEOTIDE SEQUENCE</scope>
    <source>
        <strain evidence="9">EP155</strain>
    </source>
</reference>
<feature type="transmembrane region" description="Helical" evidence="7">
    <location>
        <begin position="349"/>
        <end position="369"/>
    </location>
</feature>
<dbReference type="InterPro" id="IPR011701">
    <property type="entry name" value="MFS"/>
</dbReference>
<feature type="transmembrane region" description="Helical" evidence="7">
    <location>
        <begin position="224"/>
        <end position="243"/>
    </location>
</feature>
<comment type="subcellular location">
    <subcellularLocation>
        <location evidence="1">Membrane</location>
        <topology evidence="1">Multi-pass membrane protein</topology>
    </subcellularLocation>
</comment>
<feature type="transmembrane region" description="Helical" evidence="7">
    <location>
        <begin position="17"/>
        <end position="37"/>
    </location>
</feature>
<dbReference type="PROSITE" id="PS50850">
    <property type="entry name" value="MFS"/>
    <property type="match status" value="1"/>
</dbReference>
<feature type="transmembrane region" description="Helical" evidence="7">
    <location>
        <begin position="177"/>
        <end position="197"/>
    </location>
</feature>
<evidence type="ECO:0000256" key="2">
    <source>
        <dbReference type="ARBA" id="ARBA00006727"/>
    </source>
</evidence>
<evidence type="ECO:0000256" key="6">
    <source>
        <dbReference type="ARBA" id="ARBA00023136"/>
    </source>
</evidence>
<dbReference type="GO" id="GO:0022857">
    <property type="term" value="F:transmembrane transporter activity"/>
    <property type="evidence" value="ECO:0007669"/>
    <property type="project" value="InterPro"/>
</dbReference>
<dbReference type="Pfam" id="PF07690">
    <property type="entry name" value="MFS_1"/>
    <property type="match status" value="1"/>
</dbReference>
<proteinExistence type="inferred from homology"/>
<feature type="transmembrane region" description="Helical" evidence="7">
    <location>
        <begin position="145"/>
        <end position="165"/>
    </location>
</feature>
<dbReference type="InterPro" id="IPR020846">
    <property type="entry name" value="MFS_dom"/>
</dbReference>
<dbReference type="AlphaFoldDB" id="A0A9P4Y0Z1"/>
<accession>A0A9P4Y0Z1</accession>
<sequence>MAMSTLPAEGPDGGYRAWLVVFGSWCCNVIISGWLNALGVFQDYYSTVLFPGLPESTVAIIPSLVDFMIFAGGPIFGLIYDRYGPRLLLCVGGCLHVIGILAASVGSQHFYALVLSQGLCSALGASMMLYPAISSISTYFTKRRALALGITSTGGSIGGIIFPLMFESLVPVIGFGWTMRACALFIFILAVVANLTVSSRVPPTPRRFHVKEYIEPFQSNSYRLLSLSMLMYLGLFLPLTYIILQARQEGMSEYLAGKLVVVINAASLIGRLLPAWAADHIGRFNTAIIFSLLSTTMVLAFWVPLKNNESGIITFSVLYGIFSGAVIALTPALVSQISHVHEIGVRTGMLYGVIGLITLTSTLSAGAIVDDLNGQFIGLKIFCGVSIGLGALFLIWTRVFMTGWRLKARV</sequence>
<organism evidence="9 10">
    <name type="scientific">Cryphonectria parasitica (strain ATCC 38755 / EP155)</name>
    <dbReference type="NCBI Taxonomy" id="660469"/>
    <lineage>
        <taxon>Eukaryota</taxon>
        <taxon>Fungi</taxon>
        <taxon>Dikarya</taxon>
        <taxon>Ascomycota</taxon>
        <taxon>Pezizomycotina</taxon>
        <taxon>Sordariomycetes</taxon>
        <taxon>Sordariomycetidae</taxon>
        <taxon>Diaporthales</taxon>
        <taxon>Cryphonectriaceae</taxon>
        <taxon>Cryphonectria-Endothia species complex</taxon>
        <taxon>Cryphonectria</taxon>
    </lineage>
</organism>
<comment type="similarity">
    <text evidence="2">Belongs to the major facilitator superfamily. Monocarboxylate porter (TC 2.A.1.13) family.</text>
</comment>
<feature type="domain" description="Major facilitator superfamily (MFS) profile" evidence="8">
    <location>
        <begin position="1"/>
        <end position="410"/>
    </location>
</feature>
<dbReference type="EMBL" id="MU032348">
    <property type="protein sequence ID" value="KAF3764668.1"/>
    <property type="molecule type" value="Genomic_DNA"/>
</dbReference>
<dbReference type="PANTHER" id="PTHR11360:SF224">
    <property type="entry name" value="MAJOR FACILITATOR SUPERFAMILY (MFS) PROFILE DOMAIN-CONTAINING PROTEIN-RELATED"/>
    <property type="match status" value="1"/>
</dbReference>